<protein>
    <submittedName>
        <fullName evidence="1">Uncharacterized protein</fullName>
    </submittedName>
</protein>
<accession>A0A1C3HND2</accession>
<dbReference type="AlphaFoldDB" id="A0A1C3HND2"/>
<proteinExistence type="predicted"/>
<organism evidence="1">
    <name type="scientific">Serratia marcescens</name>
    <dbReference type="NCBI Taxonomy" id="615"/>
    <lineage>
        <taxon>Bacteria</taxon>
        <taxon>Pseudomonadati</taxon>
        <taxon>Pseudomonadota</taxon>
        <taxon>Gammaproteobacteria</taxon>
        <taxon>Enterobacterales</taxon>
        <taxon>Yersiniaceae</taxon>
        <taxon>Serratia</taxon>
    </lineage>
</organism>
<gene>
    <name evidence="1" type="ORF">PWN146_05319</name>
</gene>
<evidence type="ECO:0000313" key="1">
    <source>
        <dbReference type="EMBL" id="SAY46550.1"/>
    </source>
</evidence>
<dbReference type="EMBL" id="LT575491">
    <property type="protein sequence ID" value="SAY46550.1"/>
    <property type="molecule type" value="Genomic_DNA"/>
</dbReference>
<name>A0A1C3HND2_SERMA</name>
<dbReference type="RefSeq" id="WP_172691758.1">
    <property type="nucleotide sequence ID" value="NZ_LT575491.1"/>
</dbReference>
<sequence>MNYQGHEKLRADVAALSNDMWELHLRLRELVSAHFWNSDVLAERLAGHILRDAHDRYLEVCKAVNELDHHFRE</sequence>
<reference evidence="1" key="1">
    <citation type="submission" date="2016-05" db="EMBL/GenBank/DDBJ databases">
        <authorList>
            <person name="Lavstsen T."/>
            <person name="Jespersen J.S."/>
        </authorList>
    </citation>
    <scope>NUCLEOTIDE SEQUENCE</scope>
    <source>
        <strain evidence="1">PWN146_assembly</strain>
    </source>
</reference>